<proteinExistence type="predicted"/>
<keyword evidence="1 3" id="KW-0597">Phosphoprotein</keyword>
<dbReference type="SMART" id="SM00421">
    <property type="entry name" value="HTH_LUXR"/>
    <property type="match status" value="1"/>
</dbReference>
<accession>A0ABW2L7W8</accession>
<dbReference type="InterPro" id="IPR039420">
    <property type="entry name" value="WalR-like"/>
</dbReference>
<dbReference type="PROSITE" id="PS50110">
    <property type="entry name" value="RESPONSE_REGULATORY"/>
    <property type="match status" value="1"/>
</dbReference>
<evidence type="ECO:0000259" key="5">
    <source>
        <dbReference type="PROSITE" id="PS50110"/>
    </source>
</evidence>
<dbReference type="CDD" id="cd06170">
    <property type="entry name" value="LuxR_C_like"/>
    <property type="match status" value="1"/>
</dbReference>
<feature type="domain" description="HTH luxR-type" evidence="4">
    <location>
        <begin position="149"/>
        <end position="214"/>
    </location>
</feature>
<dbReference type="InterPro" id="IPR000792">
    <property type="entry name" value="Tscrpt_reg_LuxR_C"/>
</dbReference>
<dbReference type="PROSITE" id="PS50043">
    <property type="entry name" value="HTH_LUXR_2"/>
    <property type="match status" value="1"/>
</dbReference>
<sequence length="217" mass="23792">MDRTLKIMLVEDSRAFTRVVELALNEDPAIDKVMSFGTAEAALRSLNKLHRFVPDAIILDISLPGMSGLEAIPHFIGGIEEVPILMLTQSDKEDDVIQALSRGAMGYLLKSATSEEIRAAVRNIASGGNVLDTGVSKYIIEKLKKQPKNEKVDHRLSDRELATLALMAEGLSRKQIAHEFGVSVSTVVTHINRIYRKLDVPNAPAAISKGYRCGILE</sequence>
<feature type="modified residue" description="4-aspartylphosphate" evidence="3">
    <location>
        <position position="60"/>
    </location>
</feature>
<evidence type="ECO:0000259" key="4">
    <source>
        <dbReference type="PROSITE" id="PS50043"/>
    </source>
</evidence>
<dbReference type="InterPro" id="IPR001789">
    <property type="entry name" value="Sig_transdc_resp-reg_receiver"/>
</dbReference>
<organism evidence="6 7">
    <name type="scientific">Haloferula chungangensis</name>
    <dbReference type="NCBI Taxonomy" id="1048331"/>
    <lineage>
        <taxon>Bacteria</taxon>
        <taxon>Pseudomonadati</taxon>
        <taxon>Verrucomicrobiota</taxon>
        <taxon>Verrucomicrobiia</taxon>
        <taxon>Verrucomicrobiales</taxon>
        <taxon>Verrucomicrobiaceae</taxon>
        <taxon>Haloferula</taxon>
    </lineage>
</organism>
<dbReference type="PANTHER" id="PTHR43214:SF43">
    <property type="entry name" value="TWO-COMPONENT RESPONSE REGULATOR"/>
    <property type="match status" value="1"/>
</dbReference>
<protein>
    <submittedName>
        <fullName evidence="6">Response regulator</fullName>
    </submittedName>
</protein>
<dbReference type="PANTHER" id="PTHR43214">
    <property type="entry name" value="TWO-COMPONENT RESPONSE REGULATOR"/>
    <property type="match status" value="1"/>
</dbReference>
<evidence type="ECO:0000313" key="6">
    <source>
        <dbReference type="EMBL" id="MFC7337809.1"/>
    </source>
</evidence>
<keyword evidence="2" id="KW-0238">DNA-binding</keyword>
<dbReference type="InterPro" id="IPR016032">
    <property type="entry name" value="Sig_transdc_resp-reg_C-effctor"/>
</dbReference>
<dbReference type="RefSeq" id="WP_379712458.1">
    <property type="nucleotide sequence ID" value="NZ_JBHTBS010000005.1"/>
</dbReference>
<dbReference type="Pfam" id="PF00196">
    <property type="entry name" value="GerE"/>
    <property type="match status" value="1"/>
</dbReference>
<reference evidence="7" key="1">
    <citation type="journal article" date="2019" name="Int. J. Syst. Evol. Microbiol.">
        <title>The Global Catalogue of Microorganisms (GCM) 10K type strain sequencing project: providing services to taxonomists for standard genome sequencing and annotation.</title>
        <authorList>
            <consortium name="The Broad Institute Genomics Platform"/>
            <consortium name="The Broad Institute Genome Sequencing Center for Infectious Disease"/>
            <person name="Wu L."/>
            <person name="Ma J."/>
        </authorList>
    </citation>
    <scope>NUCLEOTIDE SEQUENCE [LARGE SCALE GENOMIC DNA]</scope>
    <source>
        <strain evidence="7">CGMCC 4.1467</strain>
    </source>
</reference>
<dbReference type="InterPro" id="IPR011006">
    <property type="entry name" value="CheY-like_superfamily"/>
</dbReference>
<dbReference type="PRINTS" id="PR00038">
    <property type="entry name" value="HTHLUXR"/>
</dbReference>
<dbReference type="CDD" id="cd17535">
    <property type="entry name" value="REC_NarL-like"/>
    <property type="match status" value="1"/>
</dbReference>
<dbReference type="SUPFAM" id="SSF46894">
    <property type="entry name" value="C-terminal effector domain of the bipartite response regulators"/>
    <property type="match status" value="1"/>
</dbReference>
<dbReference type="EMBL" id="JBHTBS010000005">
    <property type="protein sequence ID" value="MFC7337809.1"/>
    <property type="molecule type" value="Genomic_DNA"/>
</dbReference>
<evidence type="ECO:0000313" key="7">
    <source>
        <dbReference type="Proteomes" id="UP001596472"/>
    </source>
</evidence>
<dbReference type="Gene3D" id="3.40.50.2300">
    <property type="match status" value="1"/>
</dbReference>
<name>A0ABW2L7W8_9BACT</name>
<dbReference type="SUPFAM" id="SSF52172">
    <property type="entry name" value="CheY-like"/>
    <property type="match status" value="1"/>
</dbReference>
<evidence type="ECO:0000256" key="2">
    <source>
        <dbReference type="ARBA" id="ARBA00023125"/>
    </source>
</evidence>
<dbReference type="SMART" id="SM00448">
    <property type="entry name" value="REC"/>
    <property type="match status" value="1"/>
</dbReference>
<keyword evidence="7" id="KW-1185">Reference proteome</keyword>
<dbReference type="InterPro" id="IPR058245">
    <property type="entry name" value="NreC/VraR/RcsB-like_REC"/>
</dbReference>
<feature type="domain" description="Response regulatory" evidence="5">
    <location>
        <begin position="6"/>
        <end position="125"/>
    </location>
</feature>
<comment type="caution">
    <text evidence="6">The sequence shown here is derived from an EMBL/GenBank/DDBJ whole genome shotgun (WGS) entry which is preliminary data.</text>
</comment>
<dbReference type="Pfam" id="PF00072">
    <property type="entry name" value="Response_reg"/>
    <property type="match status" value="1"/>
</dbReference>
<evidence type="ECO:0000256" key="3">
    <source>
        <dbReference type="PROSITE-ProRule" id="PRU00169"/>
    </source>
</evidence>
<evidence type="ECO:0000256" key="1">
    <source>
        <dbReference type="ARBA" id="ARBA00022553"/>
    </source>
</evidence>
<gene>
    <name evidence="6" type="ORF">ACFQY0_11515</name>
</gene>
<dbReference type="Proteomes" id="UP001596472">
    <property type="component" value="Unassembled WGS sequence"/>
</dbReference>